<dbReference type="EMBL" id="BAABDO010000107">
    <property type="protein sequence ID" value="GAA4152891.1"/>
    <property type="molecule type" value="Genomic_DNA"/>
</dbReference>
<dbReference type="InterPro" id="IPR007278">
    <property type="entry name" value="DUF397"/>
</dbReference>
<name>A0ABP7ZFD9_9ACTN</name>
<comment type="caution">
    <text evidence="2">The sequence shown here is derived from an EMBL/GenBank/DDBJ whole genome shotgun (WGS) entry which is preliminary data.</text>
</comment>
<feature type="domain" description="DUF397" evidence="1">
    <location>
        <begin position="7"/>
        <end position="58"/>
    </location>
</feature>
<evidence type="ECO:0000313" key="2">
    <source>
        <dbReference type="EMBL" id="GAA4152891.1"/>
    </source>
</evidence>
<reference evidence="3" key="1">
    <citation type="journal article" date="2019" name="Int. J. Syst. Evol. Microbiol.">
        <title>The Global Catalogue of Microorganisms (GCM) 10K type strain sequencing project: providing services to taxonomists for standard genome sequencing and annotation.</title>
        <authorList>
            <consortium name="The Broad Institute Genomics Platform"/>
            <consortium name="The Broad Institute Genome Sequencing Center for Infectious Disease"/>
            <person name="Wu L."/>
            <person name="Ma J."/>
        </authorList>
    </citation>
    <scope>NUCLEOTIDE SEQUENCE [LARGE SCALE GENOMIC DNA]</scope>
    <source>
        <strain evidence="3">JCM 17316</strain>
    </source>
</reference>
<dbReference type="RefSeq" id="WP_345024195.1">
    <property type="nucleotide sequence ID" value="NZ_BAABDO010000107.1"/>
</dbReference>
<proteinExistence type="predicted"/>
<evidence type="ECO:0000313" key="3">
    <source>
        <dbReference type="Proteomes" id="UP001500266"/>
    </source>
</evidence>
<dbReference type="Proteomes" id="UP001500266">
    <property type="component" value="Unassembled WGS sequence"/>
</dbReference>
<accession>A0ABP7ZFD9</accession>
<evidence type="ECO:0000259" key="1">
    <source>
        <dbReference type="Pfam" id="PF04149"/>
    </source>
</evidence>
<organism evidence="2 3">
    <name type="scientific">Actinomadura keratinilytica</name>
    <dbReference type="NCBI Taxonomy" id="547461"/>
    <lineage>
        <taxon>Bacteria</taxon>
        <taxon>Bacillati</taxon>
        <taxon>Actinomycetota</taxon>
        <taxon>Actinomycetes</taxon>
        <taxon>Streptosporangiales</taxon>
        <taxon>Thermomonosporaceae</taxon>
        <taxon>Actinomadura</taxon>
    </lineage>
</organism>
<dbReference type="Pfam" id="PF04149">
    <property type="entry name" value="DUF397"/>
    <property type="match status" value="1"/>
</dbReference>
<protein>
    <submittedName>
        <fullName evidence="2">DUF397 domain-containing protein</fullName>
    </submittedName>
</protein>
<sequence length="67" mass="7348">MHVSPTTWRKSSHSGPEYNCVEAAFLPGAVALRDSRDPDGPKLVLASTAWHSLNADIKAGRYDLRRA</sequence>
<keyword evidence="3" id="KW-1185">Reference proteome</keyword>
<gene>
    <name evidence="2" type="ORF">GCM10022416_51490</name>
</gene>